<evidence type="ECO:0000313" key="3">
    <source>
        <dbReference type="EMBL" id="TDQ43555.1"/>
    </source>
</evidence>
<keyword evidence="2" id="KW-1133">Transmembrane helix</keyword>
<keyword evidence="4" id="KW-1185">Reference proteome</keyword>
<name>A0A4R6UFA2_9BURK</name>
<evidence type="ECO:0000256" key="2">
    <source>
        <dbReference type="SAM" id="Phobius"/>
    </source>
</evidence>
<sequence>MYLVVIAWLYVALLMAVTEATSHTGTVFGAIITFFLYGLLPVGLMVYLMGTPLRRKARQAQERQAQAEAASSAGRAGPIGSPGPSDAAPDEGRHAAAATEASGIAPVREKP</sequence>
<organism evidence="3 4">
    <name type="scientific">Tepidicella xavieri</name>
    <dbReference type="NCBI Taxonomy" id="360241"/>
    <lineage>
        <taxon>Bacteria</taxon>
        <taxon>Pseudomonadati</taxon>
        <taxon>Pseudomonadota</taxon>
        <taxon>Betaproteobacteria</taxon>
        <taxon>Burkholderiales</taxon>
        <taxon>Tepidicella</taxon>
    </lineage>
</organism>
<feature type="transmembrane region" description="Helical" evidence="2">
    <location>
        <begin position="30"/>
        <end position="49"/>
    </location>
</feature>
<dbReference type="AlphaFoldDB" id="A0A4R6UFA2"/>
<proteinExistence type="predicted"/>
<evidence type="ECO:0000313" key="4">
    <source>
        <dbReference type="Proteomes" id="UP000295510"/>
    </source>
</evidence>
<evidence type="ECO:0000256" key="1">
    <source>
        <dbReference type="SAM" id="MobiDB-lite"/>
    </source>
</evidence>
<feature type="compositionally biased region" description="Low complexity" evidence="1">
    <location>
        <begin position="62"/>
        <end position="76"/>
    </location>
</feature>
<dbReference type="RefSeq" id="WP_133596980.1">
    <property type="nucleotide sequence ID" value="NZ_SNYL01000006.1"/>
</dbReference>
<gene>
    <name evidence="3" type="ORF">DFR43_106128</name>
</gene>
<dbReference type="OrthoDB" id="8565731at2"/>
<dbReference type="EMBL" id="SNYL01000006">
    <property type="protein sequence ID" value="TDQ43555.1"/>
    <property type="molecule type" value="Genomic_DNA"/>
</dbReference>
<keyword evidence="2" id="KW-0472">Membrane</keyword>
<dbReference type="Proteomes" id="UP000295510">
    <property type="component" value="Unassembled WGS sequence"/>
</dbReference>
<reference evidence="3 4" key="1">
    <citation type="submission" date="2019-03" db="EMBL/GenBank/DDBJ databases">
        <title>Genomic Encyclopedia of Type Strains, Phase IV (KMG-IV): sequencing the most valuable type-strain genomes for metagenomic binning, comparative biology and taxonomic classification.</title>
        <authorList>
            <person name="Goeker M."/>
        </authorList>
    </citation>
    <scope>NUCLEOTIDE SEQUENCE [LARGE SCALE GENOMIC DNA]</scope>
    <source>
        <strain evidence="3 4">DSM 19605</strain>
    </source>
</reference>
<keyword evidence="2" id="KW-0812">Transmembrane</keyword>
<accession>A0A4R6UFA2</accession>
<protein>
    <submittedName>
        <fullName evidence="3">Uncharacterized protein</fullName>
    </submittedName>
</protein>
<comment type="caution">
    <text evidence="3">The sequence shown here is derived from an EMBL/GenBank/DDBJ whole genome shotgun (WGS) entry which is preliminary data.</text>
</comment>
<feature type="region of interest" description="Disordered" evidence="1">
    <location>
        <begin position="58"/>
        <end position="111"/>
    </location>
</feature>